<evidence type="ECO:0000313" key="7">
    <source>
        <dbReference type="Proteomes" id="UP000202440"/>
    </source>
</evidence>
<dbReference type="PANTHER" id="PTHR30537">
    <property type="entry name" value="HTH-TYPE TRANSCRIPTIONAL REGULATOR"/>
    <property type="match status" value="1"/>
</dbReference>
<reference evidence="6 7" key="1">
    <citation type="submission" date="2017-07" db="EMBL/GenBank/DDBJ databases">
        <title>Annotated genome sequence of Bacterioplanes sanyensis isolated from Red Sea.</title>
        <authorList>
            <person name="Rehman Z.U."/>
        </authorList>
    </citation>
    <scope>NUCLEOTIDE SEQUENCE [LARGE SCALE GENOMIC DNA]</scope>
    <source>
        <strain evidence="6 7">NV9</strain>
    </source>
</reference>
<dbReference type="Pfam" id="PF03466">
    <property type="entry name" value="LysR_substrate"/>
    <property type="match status" value="1"/>
</dbReference>
<evidence type="ECO:0000256" key="3">
    <source>
        <dbReference type="ARBA" id="ARBA00023125"/>
    </source>
</evidence>
<feature type="domain" description="HTH lysR-type" evidence="5">
    <location>
        <begin position="1"/>
        <end position="58"/>
    </location>
</feature>
<dbReference type="GO" id="GO:0006351">
    <property type="term" value="P:DNA-templated transcription"/>
    <property type="evidence" value="ECO:0007669"/>
    <property type="project" value="TreeGrafter"/>
</dbReference>
<evidence type="ECO:0000256" key="4">
    <source>
        <dbReference type="ARBA" id="ARBA00023163"/>
    </source>
</evidence>
<keyword evidence="3" id="KW-0238">DNA-binding</keyword>
<keyword evidence="7" id="KW-1185">Reference proteome</keyword>
<name>A0A222FI59_9GAMM</name>
<dbReference type="PANTHER" id="PTHR30537:SF5">
    <property type="entry name" value="HTH-TYPE TRANSCRIPTIONAL ACTIVATOR TTDR-RELATED"/>
    <property type="match status" value="1"/>
</dbReference>
<dbReference type="CDD" id="cd08422">
    <property type="entry name" value="PBP2_CrgA_like"/>
    <property type="match status" value="1"/>
</dbReference>
<dbReference type="Gene3D" id="1.10.10.10">
    <property type="entry name" value="Winged helix-like DNA-binding domain superfamily/Winged helix DNA-binding domain"/>
    <property type="match status" value="1"/>
</dbReference>
<dbReference type="InterPro" id="IPR005119">
    <property type="entry name" value="LysR_subst-bd"/>
</dbReference>
<dbReference type="OrthoDB" id="9815676at2"/>
<proteinExistence type="inferred from homology"/>
<keyword evidence="4" id="KW-0804">Transcription</keyword>
<dbReference type="InterPro" id="IPR058163">
    <property type="entry name" value="LysR-type_TF_proteobact-type"/>
</dbReference>
<dbReference type="Pfam" id="PF00126">
    <property type="entry name" value="HTH_1"/>
    <property type="match status" value="1"/>
</dbReference>
<dbReference type="GO" id="GO:0043565">
    <property type="term" value="F:sequence-specific DNA binding"/>
    <property type="evidence" value="ECO:0007669"/>
    <property type="project" value="TreeGrafter"/>
</dbReference>
<keyword evidence="2" id="KW-0805">Transcription regulation</keyword>
<comment type="similarity">
    <text evidence="1">Belongs to the LysR transcriptional regulatory family.</text>
</comment>
<evidence type="ECO:0000313" key="6">
    <source>
        <dbReference type="EMBL" id="ASP37903.1"/>
    </source>
</evidence>
<dbReference type="GO" id="GO:0003700">
    <property type="term" value="F:DNA-binding transcription factor activity"/>
    <property type="evidence" value="ECO:0007669"/>
    <property type="project" value="InterPro"/>
</dbReference>
<evidence type="ECO:0000256" key="2">
    <source>
        <dbReference type="ARBA" id="ARBA00023015"/>
    </source>
</evidence>
<dbReference type="InterPro" id="IPR036390">
    <property type="entry name" value="WH_DNA-bd_sf"/>
</dbReference>
<sequence>MDIQAGLWFVTVARLGSFSGAATELGQPASTISRRIAQMEKDIGRQLLVRNTRNMRLTAAGKELQALMSHLDREYLAVLDWVNSQGEVSGKFRLTAPHQFIEYPLTDWLIEYQQHYPQLVIEVVGSNEYLDFYQHRIDLAFRQGPLPDSGLHQRRIFSLEYGLFASPEYLKRQAYSDSFDWLTKQRSIGIGAHGKRFPWLLTRRNKPTQYTPTTSILLESPNQGVKAALAGLGVVYTSTHNVYQAIEDGALQPICPSLWPEPVGFYMVYDESRYKSKVLQTFMDFAKSKVKELHLLQGIIV</sequence>
<dbReference type="Gene3D" id="3.40.190.290">
    <property type="match status" value="1"/>
</dbReference>
<evidence type="ECO:0000256" key="1">
    <source>
        <dbReference type="ARBA" id="ARBA00009437"/>
    </source>
</evidence>
<dbReference type="PROSITE" id="PS50931">
    <property type="entry name" value="HTH_LYSR"/>
    <property type="match status" value="1"/>
</dbReference>
<dbReference type="InterPro" id="IPR036388">
    <property type="entry name" value="WH-like_DNA-bd_sf"/>
</dbReference>
<dbReference type="SUPFAM" id="SSF46785">
    <property type="entry name" value="Winged helix' DNA-binding domain"/>
    <property type="match status" value="1"/>
</dbReference>
<evidence type="ECO:0000259" key="5">
    <source>
        <dbReference type="PROSITE" id="PS50931"/>
    </source>
</evidence>
<dbReference type="SUPFAM" id="SSF53850">
    <property type="entry name" value="Periplasmic binding protein-like II"/>
    <property type="match status" value="1"/>
</dbReference>
<dbReference type="Proteomes" id="UP000202440">
    <property type="component" value="Chromosome"/>
</dbReference>
<accession>A0A222FI59</accession>
<dbReference type="AlphaFoldDB" id="A0A222FI59"/>
<gene>
    <name evidence="6" type="ORF">CHH28_04080</name>
</gene>
<organism evidence="6 7">
    <name type="scientific">Bacterioplanes sanyensis</name>
    <dbReference type="NCBI Taxonomy" id="1249553"/>
    <lineage>
        <taxon>Bacteria</taxon>
        <taxon>Pseudomonadati</taxon>
        <taxon>Pseudomonadota</taxon>
        <taxon>Gammaproteobacteria</taxon>
        <taxon>Oceanospirillales</taxon>
        <taxon>Oceanospirillaceae</taxon>
        <taxon>Bacterioplanes</taxon>
    </lineage>
</organism>
<dbReference type="EMBL" id="CP022530">
    <property type="protein sequence ID" value="ASP37903.1"/>
    <property type="molecule type" value="Genomic_DNA"/>
</dbReference>
<dbReference type="InterPro" id="IPR000847">
    <property type="entry name" value="LysR_HTH_N"/>
</dbReference>
<protein>
    <recommendedName>
        <fullName evidence="5">HTH lysR-type domain-containing protein</fullName>
    </recommendedName>
</protein>
<dbReference type="KEGG" id="bsan:CHH28_04080"/>